<organism evidence="2 3">
    <name type="scientific">Sulfobacillus thermosulfidooxidans (strain DSM 9293 / VKM B-1269 / AT-1)</name>
    <dbReference type="NCBI Taxonomy" id="929705"/>
    <lineage>
        <taxon>Bacteria</taxon>
        <taxon>Bacillati</taxon>
        <taxon>Bacillota</taxon>
        <taxon>Clostridia</taxon>
        <taxon>Eubacteriales</taxon>
        <taxon>Clostridiales Family XVII. Incertae Sedis</taxon>
        <taxon>Sulfobacillus</taxon>
    </lineage>
</organism>
<feature type="transmembrane region" description="Helical" evidence="1">
    <location>
        <begin position="39"/>
        <end position="61"/>
    </location>
</feature>
<evidence type="ECO:0000256" key="1">
    <source>
        <dbReference type="SAM" id="Phobius"/>
    </source>
</evidence>
<keyword evidence="1" id="KW-1133">Transmembrane helix</keyword>
<proteinExistence type="predicted"/>
<protein>
    <recommendedName>
        <fullName evidence="4">DUF3311 domain-containing protein</fullName>
    </recommendedName>
</protein>
<keyword evidence="3" id="KW-1185">Reference proteome</keyword>
<keyword evidence="1" id="KW-0472">Membrane</keyword>
<dbReference type="OrthoDB" id="3628949at2"/>
<evidence type="ECO:0000313" key="3">
    <source>
        <dbReference type="Proteomes" id="UP000192660"/>
    </source>
</evidence>
<dbReference type="AlphaFoldDB" id="A0A1W1WD97"/>
<accession>A0A1W1WD97</accession>
<evidence type="ECO:0008006" key="4">
    <source>
        <dbReference type="Google" id="ProtNLM"/>
    </source>
</evidence>
<evidence type="ECO:0000313" key="2">
    <source>
        <dbReference type="EMBL" id="SMC04257.1"/>
    </source>
</evidence>
<sequence length="68" mass="7958">MRVQFLSWLIGLFLVASLYLLGPIVYFNRVYPYILGMPAILFWYTLVPLLTPVILGTLYLIDRAQNRH</sequence>
<dbReference type="EMBL" id="FWWY01000001">
    <property type="protein sequence ID" value="SMC04257.1"/>
    <property type="molecule type" value="Genomic_DNA"/>
</dbReference>
<reference evidence="3" key="1">
    <citation type="submission" date="2017-04" db="EMBL/GenBank/DDBJ databases">
        <authorList>
            <person name="Varghese N."/>
            <person name="Submissions S."/>
        </authorList>
    </citation>
    <scope>NUCLEOTIDE SEQUENCE [LARGE SCALE GENOMIC DNA]</scope>
    <source>
        <strain evidence="3">DSM 9293</strain>
    </source>
</reference>
<keyword evidence="1" id="KW-0812">Transmembrane</keyword>
<dbReference type="Proteomes" id="UP000192660">
    <property type="component" value="Unassembled WGS sequence"/>
</dbReference>
<feature type="transmembrane region" description="Helical" evidence="1">
    <location>
        <begin position="5"/>
        <end position="27"/>
    </location>
</feature>
<gene>
    <name evidence="2" type="ORF">SAMN00768000_1547</name>
</gene>
<name>A0A1W1WD97_SULTA</name>
<dbReference type="STRING" id="28034.BFX07_01645"/>
<dbReference type="RefSeq" id="WP_020375561.1">
    <property type="nucleotide sequence ID" value="NZ_FWWY01000001.1"/>
</dbReference>